<dbReference type="VEuPathDB" id="TrichDB:TRFO_22328"/>
<comment type="caution">
    <text evidence="6">The sequence shown here is derived from an EMBL/GenBank/DDBJ whole genome shotgun (WGS) entry which is preliminary data.</text>
</comment>
<dbReference type="PANTHER" id="PTHR14068">
    <property type="entry name" value="EUKARYOTIC TRANSLATION INITIATION FACTOR 3 EIF3 -RELATED"/>
    <property type="match status" value="1"/>
</dbReference>
<dbReference type="GO" id="GO:0003743">
    <property type="term" value="F:translation initiation factor activity"/>
    <property type="evidence" value="ECO:0007669"/>
    <property type="project" value="UniProtKB-KW"/>
</dbReference>
<evidence type="ECO:0000313" key="7">
    <source>
        <dbReference type="Proteomes" id="UP000179807"/>
    </source>
</evidence>
<dbReference type="SUPFAM" id="SSF82171">
    <property type="entry name" value="DPP6 N-terminal domain-like"/>
    <property type="match status" value="1"/>
</dbReference>
<dbReference type="RefSeq" id="XP_068362119.1">
    <property type="nucleotide sequence ID" value="XM_068502501.1"/>
</dbReference>
<dbReference type="InterPro" id="IPR011400">
    <property type="entry name" value="EIF3B"/>
</dbReference>
<evidence type="ECO:0000256" key="2">
    <source>
        <dbReference type="ARBA" id="ARBA00022540"/>
    </source>
</evidence>
<dbReference type="OrthoDB" id="10250414at2759"/>
<evidence type="ECO:0000256" key="4">
    <source>
        <dbReference type="ARBA" id="ARBA00022917"/>
    </source>
</evidence>
<dbReference type="GeneID" id="94837205"/>
<dbReference type="Proteomes" id="UP000179807">
    <property type="component" value="Unassembled WGS sequence"/>
</dbReference>
<dbReference type="InterPro" id="IPR015943">
    <property type="entry name" value="WD40/YVTN_repeat-like_dom_sf"/>
</dbReference>
<dbReference type="AlphaFoldDB" id="A0A1J4KC42"/>
<dbReference type="Pfam" id="PF08662">
    <property type="entry name" value="eIF2A"/>
    <property type="match status" value="1"/>
</dbReference>
<keyword evidence="7" id="KW-1185">Reference proteome</keyword>
<evidence type="ECO:0000313" key="6">
    <source>
        <dbReference type="EMBL" id="OHT08983.1"/>
    </source>
</evidence>
<gene>
    <name evidence="6" type="ORF">TRFO_22328</name>
</gene>
<keyword evidence="4" id="KW-0648">Protein biosynthesis</keyword>
<evidence type="ECO:0000259" key="5">
    <source>
        <dbReference type="Pfam" id="PF08662"/>
    </source>
</evidence>
<accession>A0A1J4KC42</accession>
<dbReference type="PANTHER" id="PTHR14068:SF0">
    <property type="entry name" value="EUKARYOTIC TRANSLATION INITIATION FACTOR 3 SUBUNIT B"/>
    <property type="match status" value="1"/>
</dbReference>
<sequence length="612" mass="69581">MQLSSRLNEYVIALNLPIFPENRAERFKKFFCSILNKSDPAITAENIQIPLKEGNSQGFAFIKCKDASSARNLILTADYSPIDKNTSARLISPDQFSNYLKGDKKPQQLEVAPLPKKPQNFSWYLVDERLFDQIVYSVNKLPRAAWFNHTNASVEDITLPNYIQSTDDFFFSPDGSFFVTRTGNRISTYCGEDWMQFSVIEYPNLKDYYYSPSGRYMILQGDTGCERDNPHKPIGATVYDMLTNTSLLRLCVDRDYSKNIDFGAGDIVLFQGKTEMRAFYPPDYKKSESIKQVFDHFDPSRTDKVLFTFREAVKSTPPRIAFYSTENFDLLYSISSYNAVDAYCVWHPNLAVCAVVVTTSAKNHKKTSMTVYDLQNPKNVLTYNVQDIKGMIVTCAWDPAKDYLKVSAIVEAAGSKQIRLFHITKNINQIAAYTTSGTNLQYSPSGRFAVADDINNGSVIVQFYDMECGLIKALDMDGIESIEWDPSGVFVMTASSRPSGGTAGYSIWLLDGNKVINKKLQGFKKCLWRPRIMILDQKDYDAVSDKVDEAVKKYGRFGAVDAKLLEEEKKQQKVKQMQKWRQFTNAGAYSHVQSKKADEFEFRIKVNLEDDS</sequence>
<keyword evidence="1" id="KW-0963">Cytoplasm</keyword>
<evidence type="ECO:0000256" key="3">
    <source>
        <dbReference type="ARBA" id="ARBA00022884"/>
    </source>
</evidence>
<feature type="domain" description="Translation initiation factor beta propellor-like" evidence="5">
    <location>
        <begin position="337"/>
        <end position="521"/>
    </location>
</feature>
<dbReference type="Gene3D" id="2.130.10.10">
    <property type="entry name" value="YVTN repeat-like/Quinoprotein amine dehydrogenase"/>
    <property type="match status" value="1"/>
</dbReference>
<keyword evidence="2" id="KW-0396">Initiation factor</keyword>
<evidence type="ECO:0000256" key="1">
    <source>
        <dbReference type="ARBA" id="ARBA00022490"/>
    </source>
</evidence>
<proteinExistence type="predicted"/>
<dbReference type="GO" id="GO:0005852">
    <property type="term" value="C:eukaryotic translation initiation factor 3 complex"/>
    <property type="evidence" value="ECO:0007669"/>
    <property type="project" value="InterPro"/>
</dbReference>
<dbReference type="EMBL" id="MLAK01000652">
    <property type="protein sequence ID" value="OHT08983.1"/>
    <property type="molecule type" value="Genomic_DNA"/>
</dbReference>
<dbReference type="GO" id="GO:0031369">
    <property type="term" value="F:translation initiation factor binding"/>
    <property type="evidence" value="ECO:0007669"/>
    <property type="project" value="InterPro"/>
</dbReference>
<organism evidence="6 7">
    <name type="scientific">Tritrichomonas foetus</name>
    <dbReference type="NCBI Taxonomy" id="1144522"/>
    <lineage>
        <taxon>Eukaryota</taxon>
        <taxon>Metamonada</taxon>
        <taxon>Parabasalia</taxon>
        <taxon>Tritrichomonadida</taxon>
        <taxon>Tritrichomonadidae</taxon>
        <taxon>Tritrichomonas</taxon>
    </lineage>
</organism>
<dbReference type="InterPro" id="IPR013979">
    <property type="entry name" value="TIF_beta_prop-like"/>
</dbReference>
<dbReference type="GO" id="GO:0003723">
    <property type="term" value="F:RNA binding"/>
    <property type="evidence" value="ECO:0007669"/>
    <property type="project" value="UniProtKB-KW"/>
</dbReference>
<reference evidence="6" key="1">
    <citation type="submission" date="2016-10" db="EMBL/GenBank/DDBJ databases">
        <authorList>
            <person name="Benchimol M."/>
            <person name="Almeida L.G."/>
            <person name="Vasconcelos A.T."/>
            <person name="Perreira-Neves A."/>
            <person name="Rosa I.A."/>
            <person name="Tasca T."/>
            <person name="Bogo M.R."/>
            <person name="de Souza W."/>
        </authorList>
    </citation>
    <scope>NUCLEOTIDE SEQUENCE [LARGE SCALE GENOMIC DNA]</scope>
    <source>
        <strain evidence="6">K</strain>
    </source>
</reference>
<keyword evidence="3" id="KW-0694">RNA-binding</keyword>
<protein>
    <recommendedName>
        <fullName evidence="5">Translation initiation factor beta propellor-like domain-containing protein</fullName>
    </recommendedName>
</protein>
<name>A0A1J4KC42_9EUKA</name>